<proteinExistence type="predicted"/>
<dbReference type="InterPro" id="IPR042230">
    <property type="entry name" value="CusF_sf"/>
</dbReference>
<evidence type="ECO:0000256" key="1">
    <source>
        <dbReference type="SAM" id="SignalP"/>
    </source>
</evidence>
<accession>A0A2X0SM52</accession>
<evidence type="ECO:0000313" key="2">
    <source>
        <dbReference type="EMBL" id="SPS05995.1"/>
    </source>
</evidence>
<feature type="chain" id="PRO_5015984772" evidence="1">
    <location>
        <begin position="22"/>
        <end position="139"/>
    </location>
</feature>
<reference evidence="2" key="1">
    <citation type="submission" date="2018-05" db="EMBL/GenBank/DDBJ databases">
        <authorList>
            <person name="Lanie J.A."/>
            <person name="Ng W.-L."/>
            <person name="Kazmierczak K.M."/>
            <person name="Andrzejewski T.M."/>
            <person name="Davidsen T.M."/>
            <person name="Wayne K.J."/>
            <person name="Tettelin H."/>
            <person name="Glass J.I."/>
            <person name="Rusch D."/>
            <person name="Podicherti R."/>
            <person name="Tsui H.-C.T."/>
            <person name="Winkler M.E."/>
        </authorList>
    </citation>
    <scope>NUCLEOTIDE SEQUENCE</scope>
    <source>
        <strain evidence="2">KNB</strain>
    </source>
</reference>
<dbReference type="EMBL" id="LS423452">
    <property type="protein sequence ID" value="SPS05995.1"/>
    <property type="molecule type" value="Genomic_DNA"/>
</dbReference>
<dbReference type="Pfam" id="PF11604">
    <property type="entry name" value="CusF_Ec"/>
    <property type="match status" value="1"/>
</dbReference>
<name>A0A2X0SM52_9PROT</name>
<keyword evidence="1" id="KW-0732">Signal</keyword>
<gene>
    <name evidence="2" type="ORF">NITFAB_1585</name>
</gene>
<sequence length="139" mass="15291">MKLIATLSLIFVLSTSSLAIAQSGGMKDMDMKQCMEMKGMKDIDMSKCKDMKGMEMDKKVQGTTPKVMTHKATGVVKAVDSSKGTVTLAHGSVKSLNWPAMTMSFVVKDKRLFDNLTVGKKVKVEFIKQDTDYIVTSVK</sequence>
<feature type="signal peptide" evidence="1">
    <location>
        <begin position="1"/>
        <end position="21"/>
    </location>
</feature>
<protein>
    <submittedName>
        <fullName evidence="2">Uncharacterized protein</fullName>
    </submittedName>
</protein>
<dbReference type="InterPro" id="IPR021647">
    <property type="entry name" value="CusF_Ec"/>
</dbReference>
<dbReference type="Gene3D" id="2.40.50.320">
    <property type="entry name" value="Copper binding periplasmic protein CusF"/>
    <property type="match status" value="1"/>
</dbReference>
<dbReference type="AlphaFoldDB" id="A0A2X0SM52"/>
<organism evidence="2">
    <name type="scientific">Candidatus Nitrotoga fabula</name>
    <dbReference type="NCBI Taxonomy" id="2182327"/>
    <lineage>
        <taxon>Bacteria</taxon>
        <taxon>Pseudomonadati</taxon>
        <taxon>Pseudomonadota</taxon>
        <taxon>Betaproteobacteria</taxon>
        <taxon>Nitrosomonadales</taxon>
        <taxon>Gallionellaceae</taxon>
        <taxon>Candidatus Nitrotoga</taxon>
    </lineage>
</organism>